<feature type="compositionally biased region" description="Pro residues" evidence="1">
    <location>
        <begin position="222"/>
        <end position="233"/>
    </location>
</feature>
<reference evidence="2" key="1">
    <citation type="submission" date="2020-01" db="EMBL/GenBank/DDBJ databases">
        <authorList>
            <consortium name="DOE Joint Genome Institute"/>
            <person name="Haridas S."/>
            <person name="Albert R."/>
            <person name="Binder M."/>
            <person name="Bloem J."/>
            <person name="Labutti K."/>
            <person name="Salamov A."/>
            <person name="Andreopoulos B."/>
            <person name="Baker S.E."/>
            <person name="Barry K."/>
            <person name="Bills G."/>
            <person name="Bluhm B.H."/>
            <person name="Cannon C."/>
            <person name="Castanera R."/>
            <person name="Culley D.E."/>
            <person name="Daum C."/>
            <person name="Ezra D."/>
            <person name="Gonzalez J.B."/>
            <person name="Henrissat B."/>
            <person name="Kuo A."/>
            <person name="Liang C."/>
            <person name="Lipzen A."/>
            <person name="Lutzoni F."/>
            <person name="Magnuson J."/>
            <person name="Mondo S."/>
            <person name="Nolan M."/>
            <person name="Ohm R."/>
            <person name="Pangilinan J."/>
            <person name="Park H.-J."/>
            <person name="Ramirez L."/>
            <person name="Alfaro M."/>
            <person name="Sun H."/>
            <person name="Tritt A."/>
            <person name="Yoshinaga Y."/>
            <person name="Zwiers L.-H."/>
            <person name="Turgeon B.G."/>
            <person name="Goodwin S.B."/>
            <person name="Spatafora J.W."/>
            <person name="Crous P.W."/>
            <person name="Grigoriev I.V."/>
        </authorList>
    </citation>
    <scope>NUCLEOTIDE SEQUENCE</scope>
    <source>
        <strain evidence="2">CBS 394.84</strain>
    </source>
</reference>
<dbReference type="AlphaFoldDB" id="A0A9P4LBE6"/>
<feature type="compositionally biased region" description="Low complexity" evidence="1">
    <location>
        <begin position="256"/>
        <end position="268"/>
    </location>
</feature>
<protein>
    <submittedName>
        <fullName evidence="2">Uncharacterized protein</fullName>
    </submittedName>
</protein>
<proteinExistence type="predicted"/>
<organism evidence="2 3">
    <name type="scientific">Cucurbitaria berberidis CBS 394.84</name>
    <dbReference type="NCBI Taxonomy" id="1168544"/>
    <lineage>
        <taxon>Eukaryota</taxon>
        <taxon>Fungi</taxon>
        <taxon>Dikarya</taxon>
        <taxon>Ascomycota</taxon>
        <taxon>Pezizomycotina</taxon>
        <taxon>Dothideomycetes</taxon>
        <taxon>Pleosporomycetidae</taxon>
        <taxon>Pleosporales</taxon>
        <taxon>Pleosporineae</taxon>
        <taxon>Cucurbitariaceae</taxon>
        <taxon>Cucurbitaria</taxon>
    </lineage>
</organism>
<dbReference type="GeneID" id="63853240"/>
<comment type="caution">
    <text evidence="2">The sequence shown here is derived from an EMBL/GenBank/DDBJ whole genome shotgun (WGS) entry which is preliminary data.</text>
</comment>
<sequence length="301" mass="33304">MASFSNNSIVRHNSEDADKVRVRISNTTNAFVEHTIQRSLITTSAVLISQLHHPSIHIHWNGTLDVFAMYRAWLYSRDVLTKSELVGKDPSVGTTKFEYINLIACWGMGQTLQDAVYQELVISSVIQRLQTWTGTDTPPFIYALTAPVVDGVWRETVAGAPIRRLIIDTTARLGHAADFQHFREDSGYPIAFIKDLMVALGRGNDLQITRGSSLKRNQPAHPKFPLPPPPPPATATSRPPAPFFHFKPDLDVQQNSPSILRRSSVSSPGATAKHVHFEGEGESSAEDERCSAVSRITESNP</sequence>
<evidence type="ECO:0000256" key="1">
    <source>
        <dbReference type="SAM" id="MobiDB-lite"/>
    </source>
</evidence>
<accession>A0A9P4LBE6</accession>
<dbReference type="OrthoDB" id="3794732at2759"/>
<dbReference type="Proteomes" id="UP000800039">
    <property type="component" value="Unassembled WGS sequence"/>
</dbReference>
<gene>
    <name evidence="2" type="ORF">K460DRAFT_394319</name>
</gene>
<keyword evidence="3" id="KW-1185">Reference proteome</keyword>
<dbReference type="RefSeq" id="XP_040792064.1">
    <property type="nucleotide sequence ID" value="XM_040935989.1"/>
</dbReference>
<dbReference type="EMBL" id="ML976615">
    <property type="protein sequence ID" value="KAF1849501.1"/>
    <property type="molecule type" value="Genomic_DNA"/>
</dbReference>
<feature type="region of interest" description="Disordered" evidence="1">
    <location>
        <begin position="214"/>
        <end position="301"/>
    </location>
</feature>
<evidence type="ECO:0000313" key="3">
    <source>
        <dbReference type="Proteomes" id="UP000800039"/>
    </source>
</evidence>
<evidence type="ECO:0000313" key="2">
    <source>
        <dbReference type="EMBL" id="KAF1849501.1"/>
    </source>
</evidence>
<name>A0A9P4LBE6_9PLEO</name>